<feature type="repeat" description="WD" evidence="3">
    <location>
        <begin position="386"/>
        <end position="425"/>
    </location>
</feature>
<gene>
    <name evidence="4" type="ORF">FCC1311_100622</name>
</gene>
<dbReference type="SUPFAM" id="SSF50998">
    <property type="entry name" value="Quinoprotein alcohol dehydrogenase-like"/>
    <property type="match status" value="1"/>
</dbReference>
<feature type="repeat" description="WD" evidence="3">
    <location>
        <begin position="81"/>
        <end position="120"/>
    </location>
</feature>
<dbReference type="Gene3D" id="2.130.10.10">
    <property type="entry name" value="YVTN repeat-like/Quinoprotein amine dehydrogenase"/>
    <property type="match status" value="4"/>
</dbReference>
<proteinExistence type="predicted"/>
<dbReference type="AlphaFoldDB" id="A0A2R5GU41"/>
<feature type="repeat" description="WD" evidence="3">
    <location>
        <begin position="200"/>
        <end position="239"/>
    </location>
</feature>
<dbReference type="InterPro" id="IPR001680">
    <property type="entry name" value="WD40_rpt"/>
</dbReference>
<evidence type="ECO:0000256" key="3">
    <source>
        <dbReference type="PROSITE-ProRule" id="PRU00221"/>
    </source>
</evidence>
<dbReference type="InParanoid" id="A0A2R5GU41"/>
<evidence type="ECO:0000313" key="5">
    <source>
        <dbReference type="Proteomes" id="UP000241890"/>
    </source>
</evidence>
<dbReference type="PROSITE" id="PS50082">
    <property type="entry name" value="WD_REPEATS_2"/>
    <property type="match status" value="5"/>
</dbReference>
<feature type="repeat" description="WD" evidence="3">
    <location>
        <begin position="545"/>
        <end position="584"/>
    </location>
</feature>
<evidence type="ECO:0000313" key="4">
    <source>
        <dbReference type="EMBL" id="GBG33839.1"/>
    </source>
</evidence>
<feature type="repeat" description="WD" evidence="3">
    <location>
        <begin position="505"/>
        <end position="544"/>
    </location>
</feature>
<dbReference type="PROSITE" id="PS50294">
    <property type="entry name" value="WD_REPEATS_REGION"/>
    <property type="match status" value="4"/>
</dbReference>
<sequence>MGRFNDSVWSVAQSADLILAATRNDASVRAWSKDGRALVVDLKMPQKTSSVALQGTLAAIGTQRGGLFLVDLLTSAILHSLQGHTEKVRTLVLRGTEVFSGSLDATIRAWNIVTGTCSKTISAGARVAGLAVQNDTIVAGLDDHTVRVFDRASGEQRHVLTEAKAAVTSVALDAKRLVSGAADNYARVYAVPSYELVHVLKGHTHVVASVSLQDDRIMSGSHDKSIRVWDAQNGDLVHVLQGDAGSVLTVNLLGSEITSGSEDSCVQIWEATTGALKCTLRGGERRCKIDSVLPRPERLPNVDHFAVRGHMGCVYGVTQSTELVLACSDDACLRAWSKDGALVLAMKMPNNRYAVCAAVQGHLAAVSTFYTGLYLIDLFSGAILQLHGHAGNVRSLLIDNDVVLTGSEDKTIRVWDTSSGACIKTISTVALIMDMAVHGNLIAAGLLDNTLRVFDRVSGAQRHVLTEATELVRSVAIDAHRLVSGADDSIIRIYTVPSFQLIRAFQGHVGWVTSIARERDCIVTGSNDMKLKVWDAENGKLLHEPQGHKSVVTSVSLLASEIVSGSHDSSVRIWNAETGVLTRTLVGTESTRHIAEVFGDDSARITAAWPTLQPPQTPPKPRGWHVFKAANMPKHERCTLL</sequence>
<dbReference type="InterPro" id="IPR011047">
    <property type="entry name" value="Quinoprotein_ADH-like_sf"/>
</dbReference>
<dbReference type="InterPro" id="IPR015943">
    <property type="entry name" value="WD40/YVTN_repeat-like_dom_sf"/>
</dbReference>
<keyword evidence="1 3" id="KW-0853">WD repeat</keyword>
<keyword evidence="2" id="KW-0677">Repeat</keyword>
<dbReference type="InterPro" id="IPR036322">
    <property type="entry name" value="WD40_repeat_dom_sf"/>
</dbReference>
<dbReference type="PROSITE" id="PS00678">
    <property type="entry name" value="WD_REPEATS_1"/>
    <property type="match status" value="6"/>
</dbReference>
<reference evidence="4 5" key="1">
    <citation type="submission" date="2017-12" db="EMBL/GenBank/DDBJ databases">
        <title>Sequencing, de novo assembly and annotation of complete genome of a new Thraustochytrid species, strain FCC1311.</title>
        <authorList>
            <person name="Sedici K."/>
            <person name="Godart F."/>
            <person name="Aiese Cigliano R."/>
            <person name="Sanseverino W."/>
            <person name="Barakat M."/>
            <person name="Ortet P."/>
            <person name="Marechal E."/>
            <person name="Cagnac O."/>
            <person name="Amato A."/>
        </authorList>
    </citation>
    <scope>NUCLEOTIDE SEQUENCE [LARGE SCALE GENOMIC DNA]</scope>
</reference>
<dbReference type="InterPro" id="IPR019775">
    <property type="entry name" value="WD40_repeat_CS"/>
</dbReference>
<organism evidence="4 5">
    <name type="scientific">Hondaea fermentalgiana</name>
    <dbReference type="NCBI Taxonomy" id="2315210"/>
    <lineage>
        <taxon>Eukaryota</taxon>
        <taxon>Sar</taxon>
        <taxon>Stramenopiles</taxon>
        <taxon>Bigyra</taxon>
        <taxon>Labyrinthulomycetes</taxon>
        <taxon>Thraustochytrida</taxon>
        <taxon>Thraustochytriidae</taxon>
        <taxon>Hondaea</taxon>
    </lineage>
</organism>
<dbReference type="EMBL" id="BEYU01000171">
    <property type="protein sequence ID" value="GBG33839.1"/>
    <property type="molecule type" value="Genomic_DNA"/>
</dbReference>
<dbReference type="CDD" id="cd00200">
    <property type="entry name" value="WD40"/>
    <property type="match status" value="1"/>
</dbReference>
<accession>A0A2R5GU41</accession>
<dbReference type="Pfam" id="PF00400">
    <property type="entry name" value="WD40"/>
    <property type="match status" value="6"/>
</dbReference>
<evidence type="ECO:0000256" key="2">
    <source>
        <dbReference type="ARBA" id="ARBA00022737"/>
    </source>
</evidence>
<comment type="caution">
    <text evidence="4">The sequence shown here is derived from an EMBL/GenBank/DDBJ whole genome shotgun (WGS) entry which is preliminary data.</text>
</comment>
<dbReference type="PANTHER" id="PTHR19848:SF8">
    <property type="entry name" value="F-BOX AND WD REPEAT DOMAIN CONTAINING 7"/>
    <property type="match status" value="1"/>
</dbReference>
<evidence type="ECO:0000256" key="1">
    <source>
        <dbReference type="ARBA" id="ARBA00022574"/>
    </source>
</evidence>
<dbReference type="InterPro" id="IPR020472">
    <property type="entry name" value="WD40_PAC1"/>
</dbReference>
<dbReference type="SMART" id="SM00320">
    <property type="entry name" value="WD40"/>
    <property type="match status" value="11"/>
</dbReference>
<dbReference type="PANTHER" id="PTHR19848">
    <property type="entry name" value="WD40 REPEAT PROTEIN"/>
    <property type="match status" value="1"/>
</dbReference>
<dbReference type="Proteomes" id="UP000241890">
    <property type="component" value="Unassembled WGS sequence"/>
</dbReference>
<name>A0A2R5GU41_9STRA</name>
<dbReference type="SUPFAM" id="SSF50978">
    <property type="entry name" value="WD40 repeat-like"/>
    <property type="match status" value="1"/>
</dbReference>
<protein>
    <submittedName>
        <fullName evidence="4">Vegetative incompatibility protein HET-E-1</fullName>
    </submittedName>
</protein>
<dbReference type="PRINTS" id="PR00320">
    <property type="entry name" value="GPROTEINBRPT"/>
</dbReference>
<keyword evidence="5" id="KW-1185">Reference proteome</keyword>
<dbReference type="OrthoDB" id="202197at2759"/>